<dbReference type="AlphaFoldDB" id="A0A1R2CVL4"/>
<comment type="caution">
    <text evidence="1">The sequence shown here is derived from an EMBL/GenBank/DDBJ whole genome shotgun (WGS) entry which is preliminary data.</text>
</comment>
<accession>A0A1R2CVL4</accession>
<dbReference type="EMBL" id="MPUH01000050">
    <property type="protein sequence ID" value="OMJ93048.1"/>
    <property type="molecule type" value="Genomic_DNA"/>
</dbReference>
<sequence length="253" mass="28359">MKPLPALSRLTLKVLNEEAQVQAILLSSLRNIESLTFDHSSQAEIFQNLDYSLAASHLWALVYELPGNDSSVILFHRLEDIVKTDDGGYQIGIFHEPASNYCNFYLLAHKNHEKSFGSHFKGAKLAIFQYSYQDLFGSNCDNYMKYLTALSLSISSSASTLKAVILESISVKANIEDLDSVITKCYKKNSRLQQKIVTAKKNIRKLHSQLTAKSPENNVDCVERKKTNKGILYSQPSDLGCEVNGNSVERAKF</sequence>
<name>A0A1R2CVL4_9CILI</name>
<gene>
    <name evidence="1" type="ORF">SteCoe_4134</name>
</gene>
<proteinExistence type="predicted"/>
<keyword evidence="2" id="KW-1185">Reference proteome</keyword>
<protein>
    <submittedName>
        <fullName evidence="1">Uncharacterized protein</fullName>
    </submittedName>
</protein>
<evidence type="ECO:0000313" key="2">
    <source>
        <dbReference type="Proteomes" id="UP000187209"/>
    </source>
</evidence>
<reference evidence="1 2" key="1">
    <citation type="submission" date="2016-11" db="EMBL/GenBank/DDBJ databases">
        <title>The macronuclear genome of Stentor coeruleus: a giant cell with tiny introns.</title>
        <authorList>
            <person name="Slabodnick M."/>
            <person name="Ruby J.G."/>
            <person name="Reiff S.B."/>
            <person name="Swart E.C."/>
            <person name="Gosai S."/>
            <person name="Prabakaran S."/>
            <person name="Witkowska E."/>
            <person name="Larue G.E."/>
            <person name="Fisher S."/>
            <person name="Freeman R.M."/>
            <person name="Gunawardena J."/>
            <person name="Chu W."/>
            <person name="Stover N.A."/>
            <person name="Gregory B.D."/>
            <person name="Nowacki M."/>
            <person name="Derisi J."/>
            <person name="Roy S.W."/>
            <person name="Marshall W.F."/>
            <person name="Sood P."/>
        </authorList>
    </citation>
    <scope>NUCLEOTIDE SEQUENCE [LARGE SCALE GENOMIC DNA]</scope>
    <source>
        <strain evidence="1">WM001</strain>
    </source>
</reference>
<evidence type="ECO:0000313" key="1">
    <source>
        <dbReference type="EMBL" id="OMJ93048.1"/>
    </source>
</evidence>
<dbReference type="Proteomes" id="UP000187209">
    <property type="component" value="Unassembled WGS sequence"/>
</dbReference>
<organism evidence="1 2">
    <name type="scientific">Stentor coeruleus</name>
    <dbReference type="NCBI Taxonomy" id="5963"/>
    <lineage>
        <taxon>Eukaryota</taxon>
        <taxon>Sar</taxon>
        <taxon>Alveolata</taxon>
        <taxon>Ciliophora</taxon>
        <taxon>Postciliodesmatophora</taxon>
        <taxon>Heterotrichea</taxon>
        <taxon>Heterotrichida</taxon>
        <taxon>Stentoridae</taxon>
        <taxon>Stentor</taxon>
    </lineage>
</organism>